<gene>
    <name evidence="2" type="ORF">GJ654_18855</name>
</gene>
<dbReference type="RefSeq" id="WP_155447725.1">
    <property type="nucleotide sequence ID" value="NZ_JAOQNR010000024.1"/>
</dbReference>
<name>A0A6N8DW01_RHOAC</name>
<reference evidence="2 3" key="1">
    <citation type="submission" date="2019-11" db="EMBL/GenBank/DDBJ databases">
        <title>Whole-genome sequence of a Rhodoblastus acidophilus DSM 142.</title>
        <authorList>
            <person name="Kyndt J.A."/>
            <person name="Meyer T.E."/>
        </authorList>
    </citation>
    <scope>NUCLEOTIDE SEQUENCE [LARGE SCALE GENOMIC DNA]</scope>
    <source>
        <strain evidence="2 3">DSM 142</strain>
    </source>
</reference>
<organism evidence="2 3">
    <name type="scientific">Rhodoblastus acidophilus</name>
    <name type="common">Rhodopseudomonas acidophila</name>
    <dbReference type="NCBI Taxonomy" id="1074"/>
    <lineage>
        <taxon>Bacteria</taxon>
        <taxon>Pseudomonadati</taxon>
        <taxon>Pseudomonadota</taxon>
        <taxon>Alphaproteobacteria</taxon>
        <taxon>Hyphomicrobiales</taxon>
        <taxon>Rhodoblastaceae</taxon>
        <taxon>Rhodoblastus</taxon>
    </lineage>
</organism>
<comment type="caution">
    <text evidence="2">The sequence shown here is derived from an EMBL/GenBank/DDBJ whole genome shotgun (WGS) entry which is preliminary data.</text>
</comment>
<dbReference type="AlphaFoldDB" id="A0A6N8DW01"/>
<evidence type="ECO:0000256" key="1">
    <source>
        <dbReference type="SAM" id="SignalP"/>
    </source>
</evidence>
<proteinExistence type="predicted"/>
<sequence>MLKRTLLAGALALICASSAFADTPIVSGRGDVVGWTRVGSGTEPVQVQAFSTSGVWLSDSATAPAGAAGVVYVSGGNISPVLTAKNQWWVLPGQGAASATIGVIPVSQSSGQSIATAQRTIGVTASQIVAARTSRRAVTIANWGATDIYVGNPDVTTSTGARIPPGRARTVETSAAIYGISGSAGQAADALETY</sequence>
<feature type="signal peptide" evidence="1">
    <location>
        <begin position="1"/>
        <end position="21"/>
    </location>
</feature>
<evidence type="ECO:0000313" key="3">
    <source>
        <dbReference type="Proteomes" id="UP000439113"/>
    </source>
</evidence>
<protein>
    <submittedName>
        <fullName evidence="2">Uncharacterized protein</fullName>
    </submittedName>
</protein>
<feature type="chain" id="PRO_5026743090" evidence="1">
    <location>
        <begin position="22"/>
        <end position="194"/>
    </location>
</feature>
<dbReference type="EMBL" id="WNKS01000025">
    <property type="protein sequence ID" value="MTV33044.1"/>
    <property type="molecule type" value="Genomic_DNA"/>
</dbReference>
<evidence type="ECO:0000313" key="2">
    <source>
        <dbReference type="EMBL" id="MTV33044.1"/>
    </source>
</evidence>
<dbReference type="Proteomes" id="UP000439113">
    <property type="component" value="Unassembled WGS sequence"/>
</dbReference>
<keyword evidence="1" id="KW-0732">Signal</keyword>
<accession>A0A6N8DW01</accession>